<dbReference type="SUPFAM" id="SSF46689">
    <property type="entry name" value="Homeodomain-like"/>
    <property type="match status" value="1"/>
</dbReference>
<reference evidence="4 5" key="1">
    <citation type="journal article" date="2015" name="Genome Announc.">
        <title>Expanding the biotechnology potential of lactobacilli through comparative genomics of 213 strains and associated genera.</title>
        <authorList>
            <person name="Sun Z."/>
            <person name="Harris H.M."/>
            <person name="McCann A."/>
            <person name="Guo C."/>
            <person name="Argimon S."/>
            <person name="Zhang W."/>
            <person name="Yang X."/>
            <person name="Jeffery I.B."/>
            <person name="Cooney J.C."/>
            <person name="Kagawa T.F."/>
            <person name="Liu W."/>
            <person name="Song Y."/>
            <person name="Salvetti E."/>
            <person name="Wrobel A."/>
            <person name="Rasinkangas P."/>
            <person name="Parkhill J."/>
            <person name="Rea M.C."/>
            <person name="O'Sullivan O."/>
            <person name="Ritari J."/>
            <person name="Douillard F.P."/>
            <person name="Paul Ross R."/>
            <person name="Yang R."/>
            <person name="Briner A.E."/>
            <person name="Felis G.E."/>
            <person name="de Vos W.M."/>
            <person name="Barrangou R."/>
            <person name="Klaenhammer T.R."/>
            <person name="Caufield P.W."/>
            <person name="Cui Y."/>
            <person name="Zhang H."/>
            <person name="O'Toole P.W."/>
        </authorList>
    </citation>
    <scope>NUCLEOTIDE SEQUENCE [LARGE SCALE GENOMIC DNA]</scope>
    <source>
        <strain evidence="4 5">DSM 13343</strain>
    </source>
</reference>
<dbReference type="Proteomes" id="UP000051790">
    <property type="component" value="Unassembled WGS sequence"/>
</dbReference>
<evidence type="ECO:0000313" key="4">
    <source>
        <dbReference type="EMBL" id="KRL49393.1"/>
    </source>
</evidence>
<evidence type="ECO:0000259" key="3">
    <source>
        <dbReference type="PROSITE" id="PS50977"/>
    </source>
</evidence>
<dbReference type="PATRIC" id="fig|1423769.4.peg.77"/>
<dbReference type="InterPro" id="IPR050109">
    <property type="entry name" value="HTH-type_TetR-like_transc_reg"/>
</dbReference>
<dbReference type="AlphaFoldDB" id="A0A0R1QYY8"/>
<dbReference type="GO" id="GO:0000976">
    <property type="term" value="F:transcription cis-regulatory region binding"/>
    <property type="evidence" value="ECO:0007669"/>
    <property type="project" value="TreeGrafter"/>
</dbReference>
<evidence type="ECO:0000256" key="2">
    <source>
        <dbReference type="PROSITE-ProRule" id="PRU00335"/>
    </source>
</evidence>
<dbReference type="PANTHER" id="PTHR30055:SF226">
    <property type="entry name" value="HTH-TYPE TRANSCRIPTIONAL REGULATOR PKSA"/>
    <property type="match status" value="1"/>
</dbReference>
<feature type="domain" description="HTH tetR-type" evidence="3">
    <location>
        <begin position="10"/>
        <end position="70"/>
    </location>
</feature>
<dbReference type="Gene3D" id="1.10.10.60">
    <property type="entry name" value="Homeodomain-like"/>
    <property type="match status" value="1"/>
</dbReference>
<dbReference type="Pfam" id="PF00440">
    <property type="entry name" value="TetR_N"/>
    <property type="match status" value="1"/>
</dbReference>
<protein>
    <submittedName>
        <fullName evidence="4">Putative transcription regulator (Putative)</fullName>
    </submittedName>
</protein>
<evidence type="ECO:0000313" key="5">
    <source>
        <dbReference type="Proteomes" id="UP000051790"/>
    </source>
</evidence>
<dbReference type="OrthoDB" id="9780939at2"/>
<evidence type="ECO:0000256" key="1">
    <source>
        <dbReference type="ARBA" id="ARBA00023125"/>
    </source>
</evidence>
<feature type="DNA-binding region" description="H-T-H motif" evidence="2">
    <location>
        <begin position="33"/>
        <end position="52"/>
    </location>
</feature>
<dbReference type="InterPro" id="IPR001647">
    <property type="entry name" value="HTH_TetR"/>
</dbReference>
<organism evidence="4 5">
    <name type="scientific">Lacticaseibacillus manihotivorans DSM 13343 = JCM 12514</name>
    <dbReference type="NCBI Taxonomy" id="1423769"/>
    <lineage>
        <taxon>Bacteria</taxon>
        <taxon>Bacillati</taxon>
        <taxon>Bacillota</taxon>
        <taxon>Bacilli</taxon>
        <taxon>Lactobacillales</taxon>
        <taxon>Lactobacillaceae</taxon>
        <taxon>Lacticaseibacillus</taxon>
    </lineage>
</organism>
<name>A0A0R1QYY8_9LACO</name>
<proteinExistence type="predicted"/>
<dbReference type="GO" id="GO:0003700">
    <property type="term" value="F:DNA-binding transcription factor activity"/>
    <property type="evidence" value="ECO:0007669"/>
    <property type="project" value="TreeGrafter"/>
</dbReference>
<keyword evidence="1 2" id="KW-0238">DNA-binding</keyword>
<dbReference type="RefSeq" id="WP_056962773.1">
    <property type="nucleotide sequence ID" value="NZ_AZEU01000079.1"/>
</dbReference>
<comment type="caution">
    <text evidence="4">The sequence shown here is derived from an EMBL/GenBank/DDBJ whole genome shotgun (WGS) entry which is preliminary data.</text>
</comment>
<dbReference type="SUPFAM" id="SSF48498">
    <property type="entry name" value="Tetracyclin repressor-like, C-terminal domain"/>
    <property type="match status" value="1"/>
</dbReference>
<gene>
    <name evidence="4" type="ORF">FD01_GL000064</name>
</gene>
<dbReference type="PANTHER" id="PTHR30055">
    <property type="entry name" value="HTH-TYPE TRANSCRIPTIONAL REGULATOR RUTR"/>
    <property type="match status" value="1"/>
</dbReference>
<dbReference type="EMBL" id="AZEU01000079">
    <property type="protein sequence ID" value="KRL49393.1"/>
    <property type="molecule type" value="Genomic_DNA"/>
</dbReference>
<dbReference type="InterPro" id="IPR009057">
    <property type="entry name" value="Homeodomain-like_sf"/>
</dbReference>
<keyword evidence="5" id="KW-1185">Reference proteome</keyword>
<dbReference type="InterPro" id="IPR036271">
    <property type="entry name" value="Tet_transcr_reg_TetR-rel_C_sf"/>
</dbReference>
<sequence length="218" mass="24893">MAKSRPTIDPEKQARILDAAMHQFAHHGFRDTKTDAIAQAADVSKGLIFNYFDSKANLYLETVRSTYAKIMAVADMSVWQDSPDLEEMVKRALRYKIQMQIDYPDEFALTMQAYAEVGNLPAGLRTKVDAIWNTLTDTQVPDMITPILKRLPLRKDVDINTVINMTAMMTNLIGEQAKKMIRDNPNIQIDDFDPVMAQVMKYMRVLEYGFLDPEANHD</sequence>
<accession>A0A0R1QYY8</accession>
<dbReference type="PROSITE" id="PS50977">
    <property type="entry name" value="HTH_TETR_2"/>
    <property type="match status" value="1"/>
</dbReference>
<dbReference type="Gene3D" id="1.10.357.10">
    <property type="entry name" value="Tetracycline Repressor, domain 2"/>
    <property type="match status" value="1"/>
</dbReference>
<dbReference type="PRINTS" id="PR00455">
    <property type="entry name" value="HTHTETR"/>
</dbReference>